<dbReference type="AlphaFoldDB" id="A0A8H6NW21"/>
<evidence type="ECO:0000313" key="3">
    <source>
        <dbReference type="EMBL" id="KAF6843513.1"/>
    </source>
</evidence>
<feature type="region of interest" description="Disordered" evidence="1">
    <location>
        <begin position="1"/>
        <end position="225"/>
    </location>
</feature>
<sequence length="463" mass="52915">MADAEKPKRKLPFKLTALRSKTNPKPAPKSDDEDDGLDLFQRSKEFWPRSEQEAEERRRNKRKQAERERSSQADPPNPKRSPSRVSEDPVGRDSHEDAWYHDNTPPSKRSRTSDDSPNSKTKSSPSKQRGDETPSKRMTRAAASRTPRKQEPLPPKPIISIDDSDDDQDDNEGGGDDDDIYDASPIRNVRRQTSESESCLVVDDDDDDDVFAEKNPPGLDDEEDDEMEQYLLQAKERQKAREEEQAGTQILDVAVTTNIPGASSKQFRFTLSKQLKVLRTAWIQVQQGRVDLPQAELEKVFLTWRGHRLYDFTTLNSLDLPGEFRKATGGREGFNDEWTQVHMEMWTPDLWEEHQKQVDRQRRHDLGEYSEDEGGAGEDEVAEAEPEEQKIKVLLKTKTEEPLKTSVRPSTTIGTIMELFRKMRGLAPDAPITLMFDGDELEEGMTVEEADVGDMETIEVYIR</sequence>
<feature type="domain" description="Ubiquitin-like" evidence="2">
    <location>
        <begin position="391"/>
        <end position="463"/>
    </location>
</feature>
<evidence type="ECO:0000259" key="2">
    <source>
        <dbReference type="PROSITE" id="PS50053"/>
    </source>
</evidence>
<dbReference type="PROSITE" id="PS50053">
    <property type="entry name" value="UBIQUITIN_2"/>
    <property type="match status" value="1"/>
</dbReference>
<dbReference type="Pfam" id="PF11976">
    <property type="entry name" value="Rad60-SLD"/>
    <property type="match status" value="1"/>
</dbReference>
<name>A0A8H6NW21_9PEZI</name>
<feature type="region of interest" description="Disordered" evidence="1">
    <location>
        <begin position="367"/>
        <end position="387"/>
    </location>
</feature>
<feature type="compositionally biased region" description="Acidic residues" evidence="1">
    <location>
        <begin position="162"/>
        <end position="181"/>
    </location>
</feature>
<accession>A0A8H6NW21</accession>
<gene>
    <name evidence="3" type="ORF">CMUS01_01999</name>
</gene>
<evidence type="ECO:0000256" key="1">
    <source>
        <dbReference type="SAM" id="MobiDB-lite"/>
    </source>
</evidence>
<dbReference type="InterPro" id="IPR000626">
    <property type="entry name" value="Ubiquitin-like_dom"/>
</dbReference>
<dbReference type="SUPFAM" id="SSF54236">
    <property type="entry name" value="Ubiquitin-like"/>
    <property type="match status" value="1"/>
</dbReference>
<dbReference type="InterPro" id="IPR022617">
    <property type="entry name" value="Rad60/SUMO-like_dom"/>
</dbReference>
<dbReference type="Proteomes" id="UP000639643">
    <property type="component" value="Unassembled WGS sequence"/>
</dbReference>
<feature type="compositionally biased region" description="Low complexity" evidence="1">
    <location>
        <begin position="115"/>
        <end position="126"/>
    </location>
</feature>
<dbReference type="CDD" id="cd01763">
    <property type="entry name" value="Ubl_SUMO_like"/>
    <property type="match status" value="1"/>
</dbReference>
<evidence type="ECO:0000313" key="4">
    <source>
        <dbReference type="Proteomes" id="UP000639643"/>
    </source>
</evidence>
<dbReference type="Gene3D" id="3.10.20.90">
    <property type="entry name" value="Phosphatidylinositol 3-kinase Catalytic Subunit, Chain A, domain 1"/>
    <property type="match status" value="1"/>
</dbReference>
<protein>
    <recommendedName>
        <fullName evidence="2">Ubiquitin-like domain-containing protein</fullName>
    </recommendedName>
</protein>
<proteinExistence type="predicted"/>
<organism evidence="3 4">
    <name type="scientific">Colletotrichum musicola</name>
    <dbReference type="NCBI Taxonomy" id="2175873"/>
    <lineage>
        <taxon>Eukaryota</taxon>
        <taxon>Fungi</taxon>
        <taxon>Dikarya</taxon>
        <taxon>Ascomycota</taxon>
        <taxon>Pezizomycotina</taxon>
        <taxon>Sordariomycetes</taxon>
        <taxon>Hypocreomycetidae</taxon>
        <taxon>Glomerellales</taxon>
        <taxon>Glomerellaceae</taxon>
        <taxon>Colletotrichum</taxon>
        <taxon>Colletotrichum orchidearum species complex</taxon>
    </lineage>
</organism>
<feature type="compositionally biased region" description="Basic and acidic residues" evidence="1">
    <location>
        <begin position="85"/>
        <end position="100"/>
    </location>
</feature>
<feature type="compositionally biased region" description="Basic and acidic residues" evidence="1">
    <location>
        <begin position="41"/>
        <end position="71"/>
    </location>
</feature>
<reference evidence="3" key="1">
    <citation type="journal article" date="2020" name="Phytopathology">
        <title>Genome Sequence Resources of Colletotrichum truncatum, C. plurivorum, C. musicola, and C. sojae: Four Species Pathogenic to Soybean (Glycine max).</title>
        <authorList>
            <person name="Rogerio F."/>
            <person name="Boufleur T.R."/>
            <person name="Ciampi-Guillardi M."/>
            <person name="Sukno S.A."/>
            <person name="Thon M.R."/>
            <person name="Massola Junior N.S."/>
            <person name="Baroncelli R."/>
        </authorList>
    </citation>
    <scope>NUCLEOTIDE SEQUENCE</scope>
    <source>
        <strain evidence="3">LFN0074</strain>
    </source>
</reference>
<dbReference type="EMBL" id="WIGM01000038">
    <property type="protein sequence ID" value="KAF6843513.1"/>
    <property type="molecule type" value="Genomic_DNA"/>
</dbReference>
<keyword evidence="4" id="KW-1185">Reference proteome</keyword>
<dbReference type="InterPro" id="IPR029071">
    <property type="entry name" value="Ubiquitin-like_domsf"/>
</dbReference>
<comment type="caution">
    <text evidence="3">The sequence shown here is derived from an EMBL/GenBank/DDBJ whole genome shotgun (WGS) entry which is preliminary data.</text>
</comment>
<feature type="compositionally biased region" description="Acidic residues" evidence="1">
    <location>
        <begin position="368"/>
        <end position="386"/>
    </location>
</feature>
<dbReference type="OrthoDB" id="3365399at2759"/>